<dbReference type="OrthoDB" id="2851338at2759"/>
<evidence type="ECO:0000313" key="3">
    <source>
        <dbReference type="Proteomes" id="UP000014074"/>
    </source>
</evidence>
<organism evidence="2 3">
    <name type="scientific">Phaeoacremonium minimum (strain UCR-PA7)</name>
    <name type="common">Esca disease fungus</name>
    <name type="synonym">Togninia minima</name>
    <dbReference type="NCBI Taxonomy" id="1286976"/>
    <lineage>
        <taxon>Eukaryota</taxon>
        <taxon>Fungi</taxon>
        <taxon>Dikarya</taxon>
        <taxon>Ascomycota</taxon>
        <taxon>Pezizomycotina</taxon>
        <taxon>Sordariomycetes</taxon>
        <taxon>Sordariomycetidae</taxon>
        <taxon>Togniniales</taxon>
        <taxon>Togniniaceae</taxon>
        <taxon>Phaeoacremonium</taxon>
    </lineage>
</organism>
<dbReference type="AlphaFoldDB" id="R8BBM8"/>
<dbReference type="InterPro" id="IPR000073">
    <property type="entry name" value="AB_hydrolase_1"/>
</dbReference>
<dbReference type="Pfam" id="PF12697">
    <property type="entry name" value="Abhydrolase_6"/>
    <property type="match status" value="1"/>
</dbReference>
<dbReference type="InterPro" id="IPR029058">
    <property type="entry name" value="AB_hydrolase_fold"/>
</dbReference>
<gene>
    <name evidence="2" type="ORF">UCRPA7_7732</name>
</gene>
<dbReference type="Proteomes" id="UP000014074">
    <property type="component" value="Unassembled WGS sequence"/>
</dbReference>
<dbReference type="SUPFAM" id="SSF53474">
    <property type="entry name" value="alpha/beta-Hydrolases"/>
    <property type="match status" value="1"/>
</dbReference>
<evidence type="ECO:0000259" key="1">
    <source>
        <dbReference type="Pfam" id="PF12697"/>
    </source>
</evidence>
<protein>
    <submittedName>
        <fullName evidence="2">Putative 3-oxoadipate enol-lactonase protein</fullName>
    </submittedName>
</protein>
<feature type="domain" description="AB hydrolase-1" evidence="1">
    <location>
        <begin position="40"/>
        <end position="294"/>
    </location>
</feature>
<sequence length="303" mass="32766">MAQAFQLPDGRELSYELTYVTEPQRPTVLLSNSLSAQFGFWDEVVSALHDAGFRVLLYDHPGHGKSSAPTDLGSTTFESLADDVHNLLTSKEITAAFSGHHAPRTLTPFLHAWVGVSMGAALGIFFVTKFPGMVKNLVVCDTISCSPSNAGVEDAFGPRVKAARQDGDMKKTVQSTMERWFGAEWIASHSERADVLRGLMETTTIDGFETCIAALQSPTFDVRPLAPKVASGTEHVLFVVGEKDADLPEKMKGLRDGVQDGFSAAGKSGEQVDFVVIPNAGHVSFVDGFEAFRDAVVPFLKRT</sequence>
<dbReference type="PANTHER" id="PTHR43194">
    <property type="entry name" value="HYDROLASE ALPHA/BETA FOLD FAMILY"/>
    <property type="match status" value="1"/>
</dbReference>
<reference evidence="3" key="1">
    <citation type="journal article" date="2013" name="Genome Announc.">
        <title>Draft genome sequence of the ascomycete Phaeoacremonium aleophilum strain UCR-PA7, a causal agent of the esca disease complex in grapevines.</title>
        <authorList>
            <person name="Blanco-Ulate B."/>
            <person name="Rolshausen P."/>
            <person name="Cantu D."/>
        </authorList>
    </citation>
    <scope>NUCLEOTIDE SEQUENCE [LARGE SCALE GENOMIC DNA]</scope>
    <source>
        <strain evidence="3">UCR-PA7</strain>
    </source>
</reference>
<keyword evidence="3" id="KW-1185">Reference proteome</keyword>
<dbReference type="InterPro" id="IPR050228">
    <property type="entry name" value="Carboxylesterase_BioH"/>
</dbReference>
<dbReference type="EMBL" id="KB933320">
    <property type="protein sequence ID" value="EON96743.1"/>
    <property type="molecule type" value="Genomic_DNA"/>
</dbReference>
<dbReference type="RefSeq" id="XP_007918446.1">
    <property type="nucleotide sequence ID" value="XM_007920255.1"/>
</dbReference>
<dbReference type="eggNOG" id="ENOG502SKXK">
    <property type="taxonomic scope" value="Eukaryota"/>
</dbReference>
<name>R8BBM8_PHAM7</name>
<evidence type="ECO:0000313" key="2">
    <source>
        <dbReference type="EMBL" id="EON96743.1"/>
    </source>
</evidence>
<dbReference type="HOGENOM" id="CLU_020336_50_3_1"/>
<dbReference type="GeneID" id="19328516"/>
<dbReference type="KEGG" id="tmn:UCRPA7_7732"/>
<accession>R8BBM8</accession>
<dbReference type="PANTHER" id="PTHR43194:SF2">
    <property type="entry name" value="PEROXISOMAL MEMBRANE PROTEIN LPX1"/>
    <property type="match status" value="1"/>
</dbReference>
<dbReference type="Gene3D" id="3.40.50.1820">
    <property type="entry name" value="alpha/beta hydrolase"/>
    <property type="match status" value="1"/>
</dbReference>
<proteinExistence type="predicted"/>